<dbReference type="GO" id="GO:0003723">
    <property type="term" value="F:RNA binding"/>
    <property type="evidence" value="ECO:0007669"/>
    <property type="project" value="InterPro"/>
</dbReference>
<dbReference type="FunFam" id="1.25.40.10:FF:000348">
    <property type="entry name" value="Pentatricopeptide repeat-containing protein chloroplastic"/>
    <property type="match status" value="1"/>
</dbReference>
<keyword evidence="1" id="KW-0677">Repeat</keyword>
<dbReference type="NCBIfam" id="TIGR00756">
    <property type="entry name" value="PPR"/>
    <property type="match status" value="4"/>
</dbReference>
<evidence type="ECO:0000313" key="6">
    <source>
        <dbReference type="Proteomes" id="UP001151287"/>
    </source>
</evidence>
<feature type="repeat" description="PPR" evidence="3">
    <location>
        <begin position="279"/>
        <end position="309"/>
    </location>
</feature>
<gene>
    <name evidence="5" type="ORF">LUZ63_013583</name>
</gene>
<dbReference type="PANTHER" id="PTHR47926">
    <property type="entry name" value="PENTATRICOPEPTIDE REPEAT-CONTAINING PROTEIN"/>
    <property type="match status" value="1"/>
</dbReference>
<dbReference type="InterPro" id="IPR011990">
    <property type="entry name" value="TPR-like_helical_dom_sf"/>
</dbReference>
<name>A0A9Q0HKS5_9POAL</name>
<dbReference type="Pfam" id="PF14432">
    <property type="entry name" value="DYW_deaminase"/>
    <property type="match status" value="1"/>
</dbReference>
<dbReference type="EMBL" id="JAMQYH010000004">
    <property type="protein sequence ID" value="KAJ1689428.1"/>
    <property type="molecule type" value="Genomic_DNA"/>
</dbReference>
<feature type="domain" description="DYW" evidence="4">
    <location>
        <begin position="525"/>
        <end position="596"/>
    </location>
</feature>
<dbReference type="InterPro" id="IPR046960">
    <property type="entry name" value="PPR_At4g14850-like_plant"/>
</dbReference>
<evidence type="ECO:0000256" key="2">
    <source>
        <dbReference type="ARBA" id="ARBA00022946"/>
    </source>
</evidence>
<dbReference type="Gene3D" id="1.25.40.10">
    <property type="entry name" value="Tetratricopeptide repeat domain"/>
    <property type="match status" value="3"/>
</dbReference>
<accession>A0A9Q0HKS5</accession>
<dbReference type="FunFam" id="1.25.40.10:FF:000184">
    <property type="entry name" value="Pentatricopeptide repeat-containing protein, chloroplastic"/>
    <property type="match status" value="1"/>
</dbReference>
<dbReference type="Proteomes" id="UP001151287">
    <property type="component" value="Unassembled WGS sequence"/>
</dbReference>
<feature type="repeat" description="PPR" evidence="3">
    <location>
        <begin position="178"/>
        <end position="208"/>
    </location>
</feature>
<keyword evidence="6" id="KW-1185">Reference proteome</keyword>
<dbReference type="Pfam" id="PF13041">
    <property type="entry name" value="PPR_2"/>
    <property type="match status" value="2"/>
</dbReference>
<comment type="caution">
    <text evidence="5">The sequence shown here is derived from an EMBL/GenBank/DDBJ whole genome shotgun (WGS) entry which is preliminary data.</text>
</comment>
<feature type="repeat" description="PPR" evidence="3">
    <location>
        <begin position="310"/>
        <end position="344"/>
    </location>
</feature>
<evidence type="ECO:0000256" key="1">
    <source>
        <dbReference type="ARBA" id="ARBA00022737"/>
    </source>
</evidence>
<dbReference type="GO" id="GO:0008270">
    <property type="term" value="F:zinc ion binding"/>
    <property type="evidence" value="ECO:0007669"/>
    <property type="project" value="InterPro"/>
</dbReference>
<dbReference type="InterPro" id="IPR046848">
    <property type="entry name" value="E_motif"/>
</dbReference>
<dbReference type="Pfam" id="PF01535">
    <property type="entry name" value="PPR"/>
    <property type="match status" value="1"/>
</dbReference>
<organism evidence="5 6">
    <name type="scientific">Rhynchospora breviuscula</name>
    <dbReference type="NCBI Taxonomy" id="2022672"/>
    <lineage>
        <taxon>Eukaryota</taxon>
        <taxon>Viridiplantae</taxon>
        <taxon>Streptophyta</taxon>
        <taxon>Embryophyta</taxon>
        <taxon>Tracheophyta</taxon>
        <taxon>Spermatophyta</taxon>
        <taxon>Magnoliopsida</taxon>
        <taxon>Liliopsida</taxon>
        <taxon>Poales</taxon>
        <taxon>Cyperaceae</taxon>
        <taxon>Cyperoideae</taxon>
        <taxon>Rhynchosporeae</taxon>
        <taxon>Rhynchospora</taxon>
    </lineage>
</organism>
<evidence type="ECO:0000259" key="4">
    <source>
        <dbReference type="Pfam" id="PF14432"/>
    </source>
</evidence>
<dbReference type="PROSITE" id="PS51375">
    <property type="entry name" value="PPR"/>
    <property type="match status" value="4"/>
</dbReference>
<dbReference type="AlphaFoldDB" id="A0A9Q0HKS5"/>
<feature type="repeat" description="PPR" evidence="3">
    <location>
        <begin position="209"/>
        <end position="243"/>
    </location>
</feature>
<evidence type="ECO:0000256" key="3">
    <source>
        <dbReference type="PROSITE-ProRule" id="PRU00708"/>
    </source>
</evidence>
<proteinExistence type="predicted"/>
<dbReference type="GO" id="GO:0009451">
    <property type="term" value="P:RNA modification"/>
    <property type="evidence" value="ECO:0007669"/>
    <property type="project" value="InterPro"/>
</dbReference>
<keyword evidence="2" id="KW-0809">Transit peptide</keyword>
<dbReference type="OrthoDB" id="411581at2759"/>
<evidence type="ECO:0000313" key="5">
    <source>
        <dbReference type="EMBL" id="KAJ1689428.1"/>
    </source>
</evidence>
<dbReference type="PANTHER" id="PTHR47926:SF379">
    <property type="entry name" value="TETRATRICOPEPTIDE-LIKE HELICAL DOMAIN SUPERFAMILY"/>
    <property type="match status" value="1"/>
</dbReference>
<dbReference type="InterPro" id="IPR002885">
    <property type="entry name" value="PPR_rpt"/>
</dbReference>
<dbReference type="Pfam" id="PF20430">
    <property type="entry name" value="Eplus_motif"/>
    <property type="match status" value="1"/>
</dbReference>
<protein>
    <recommendedName>
        <fullName evidence="4">DYW domain-containing protein</fullName>
    </recommendedName>
</protein>
<sequence>MALLKNLIPHNSALSLIDNSTSLRQALQIHAHLLTSGAFTHDPSSFNSFLSSLALSSSPPLLSYSHSLLFTSPPQPPSLITVNSLIRAHSSGPSPNLCFSLYRHLLSLSFSPNHYTFTFLLRAAASCGGLLGPAIHGALARFGCDTDRHVQSSLIHMYSSVGLVSHARVIFSDIIDPDLVTITSMLTALAESGDVDSAWEMFDEMPERDTVSWNAMIAGYVHLGRSKDGLDLFGDMLNQGAKVNESTMVSVLTACAHLGALDQGTWVHAYIQKNRLKLNVTLGTSLIDMYSKCGSIERAMKVFWSMKEKNVFTWNSAINGLATNGAAEECLKLFELMERQGVIPDGVTFVGLLQGCCVAGFVQKGREIFSLMKDRYRIEPLHEHYGCMIDLYGRAGKLDEAVQFIHSMPIEPNVSAWRTLLHSCKMYNNVELGEYAMKEITNIEVNNDGAHVLLSNIYADNRIWKGVSSVRERMKEKGLRKEPGCSVIEVHGVVHEFFVRDKSHPRYREIKLMLGEVDRRLRLAGYRANTKEVLFDIEEEDKEDVLSWHSEKLAIAFGLVVLEEGVEIRIVKNLRVCWDCHHWTKFVSKTFDRKIVKKLYRTSKEQNLPLSSIHQRTFNIDALKEIHDSLHSKAYFRKLLVNSLI</sequence>
<dbReference type="InterPro" id="IPR046849">
    <property type="entry name" value="E2_motif"/>
</dbReference>
<dbReference type="Pfam" id="PF20431">
    <property type="entry name" value="E_motif"/>
    <property type="match status" value="1"/>
</dbReference>
<reference evidence="5" key="1">
    <citation type="journal article" date="2022" name="Cell">
        <title>Repeat-based holocentromeres influence genome architecture and karyotype evolution.</title>
        <authorList>
            <person name="Hofstatter P.G."/>
            <person name="Thangavel G."/>
            <person name="Lux T."/>
            <person name="Neumann P."/>
            <person name="Vondrak T."/>
            <person name="Novak P."/>
            <person name="Zhang M."/>
            <person name="Costa L."/>
            <person name="Castellani M."/>
            <person name="Scott A."/>
            <person name="Toegelov H."/>
            <person name="Fuchs J."/>
            <person name="Mata-Sucre Y."/>
            <person name="Dias Y."/>
            <person name="Vanzela A.L.L."/>
            <person name="Huettel B."/>
            <person name="Almeida C.C.S."/>
            <person name="Simkova H."/>
            <person name="Souza G."/>
            <person name="Pedrosa-Harand A."/>
            <person name="Macas J."/>
            <person name="Mayer K.F.X."/>
            <person name="Houben A."/>
            <person name="Marques A."/>
        </authorList>
    </citation>
    <scope>NUCLEOTIDE SEQUENCE</scope>
    <source>
        <strain evidence="5">RhyBre1mFocal</strain>
    </source>
</reference>
<dbReference type="InterPro" id="IPR032867">
    <property type="entry name" value="DYW_dom"/>
</dbReference>